<dbReference type="InterPro" id="IPR004358">
    <property type="entry name" value="Sig_transdc_His_kin-like_C"/>
</dbReference>
<dbReference type="GO" id="GO:0030295">
    <property type="term" value="F:protein kinase activator activity"/>
    <property type="evidence" value="ECO:0007669"/>
    <property type="project" value="TreeGrafter"/>
</dbReference>
<proteinExistence type="predicted"/>
<dbReference type="SUPFAM" id="SSF47384">
    <property type="entry name" value="Homodimeric domain of signal transducing histidine kinase"/>
    <property type="match status" value="1"/>
</dbReference>
<dbReference type="Gene3D" id="1.10.287.130">
    <property type="match status" value="1"/>
</dbReference>
<name>A0A1K1Q4I7_9FLAO</name>
<dbReference type="InterPro" id="IPR005467">
    <property type="entry name" value="His_kinase_dom"/>
</dbReference>
<dbReference type="AlphaFoldDB" id="A0A1K1Q4I7"/>
<dbReference type="SUPFAM" id="SSF55874">
    <property type="entry name" value="ATPase domain of HSP90 chaperone/DNA topoisomerase II/histidine kinase"/>
    <property type="match status" value="1"/>
</dbReference>
<dbReference type="InterPro" id="IPR036890">
    <property type="entry name" value="HATPase_C_sf"/>
</dbReference>
<evidence type="ECO:0000256" key="2">
    <source>
        <dbReference type="ARBA" id="ARBA00012438"/>
    </source>
</evidence>
<protein>
    <recommendedName>
        <fullName evidence="2">histidine kinase</fullName>
        <ecNumber evidence="2">2.7.13.3</ecNumber>
    </recommendedName>
</protein>
<dbReference type="STRING" id="76595.SAMN05660313_02324"/>
<keyword evidence="4 7" id="KW-0418">Kinase</keyword>
<dbReference type="PROSITE" id="PS50109">
    <property type="entry name" value="HIS_KIN"/>
    <property type="match status" value="1"/>
</dbReference>
<dbReference type="EC" id="2.7.13.3" evidence="2"/>
<dbReference type="Proteomes" id="UP000183257">
    <property type="component" value="Unassembled WGS sequence"/>
</dbReference>
<keyword evidence="8" id="KW-1185">Reference proteome</keyword>
<comment type="catalytic activity">
    <reaction evidence="1">
        <text>ATP + protein L-histidine = ADP + protein N-phospho-L-histidine.</text>
        <dbReference type="EC" id="2.7.13.3"/>
    </reaction>
</comment>
<feature type="coiled-coil region" evidence="5">
    <location>
        <begin position="38"/>
        <end position="81"/>
    </location>
</feature>
<feature type="domain" description="Histidine kinase" evidence="6">
    <location>
        <begin position="132"/>
        <end position="342"/>
    </location>
</feature>
<organism evidence="7 8">
    <name type="scientific">Cellulophaga fucicola</name>
    <dbReference type="NCBI Taxonomy" id="76595"/>
    <lineage>
        <taxon>Bacteria</taxon>
        <taxon>Pseudomonadati</taxon>
        <taxon>Bacteroidota</taxon>
        <taxon>Flavobacteriia</taxon>
        <taxon>Flavobacteriales</taxon>
        <taxon>Flavobacteriaceae</taxon>
        <taxon>Cellulophaga</taxon>
    </lineage>
</organism>
<evidence type="ECO:0000256" key="5">
    <source>
        <dbReference type="SAM" id="Coils"/>
    </source>
</evidence>
<dbReference type="GO" id="GO:0000155">
    <property type="term" value="F:phosphorelay sensor kinase activity"/>
    <property type="evidence" value="ECO:0007669"/>
    <property type="project" value="InterPro"/>
</dbReference>
<dbReference type="Pfam" id="PF02518">
    <property type="entry name" value="HATPase_c"/>
    <property type="match status" value="1"/>
</dbReference>
<evidence type="ECO:0000256" key="3">
    <source>
        <dbReference type="ARBA" id="ARBA00022679"/>
    </source>
</evidence>
<accession>A0A1K1Q4I7</accession>
<evidence type="ECO:0000256" key="1">
    <source>
        <dbReference type="ARBA" id="ARBA00000085"/>
    </source>
</evidence>
<evidence type="ECO:0000256" key="4">
    <source>
        <dbReference type="ARBA" id="ARBA00022777"/>
    </source>
</evidence>
<evidence type="ECO:0000259" key="6">
    <source>
        <dbReference type="PROSITE" id="PS50109"/>
    </source>
</evidence>
<dbReference type="PRINTS" id="PR00344">
    <property type="entry name" value="BCTRLSENSOR"/>
</dbReference>
<dbReference type="GO" id="GO:0000156">
    <property type="term" value="F:phosphorelay response regulator activity"/>
    <property type="evidence" value="ECO:0007669"/>
    <property type="project" value="TreeGrafter"/>
</dbReference>
<keyword evidence="5" id="KW-0175">Coiled coil</keyword>
<dbReference type="PANTHER" id="PTHR42878:SF15">
    <property type="entry name" value="BACTERIOPHYTOCHROME"/>
    <property type="match status" value="1"/>
</dbReference>
<evidence type="ECO:0000313" key="7">
    <source>
        <dbReference type="EMBL" id="SFW54668.1"/>
    </source>
</evidence>
<dbReference type="EMBL" id="FPIY01000003">
    <property type="protein sequence ID" value="SFW54668.1"/>
    <property type="molecule type" value="Genomic_DNA"/>
</dbReference>
<evidence type="ECO:0000313" key="8">
    <source>
        <dbReference type="Proteomes" id="UP000183257"/>
    </source>
</evidence>
<dbReference type="InterPro" id="IPR050351">
    <property type="entry name" value="BphY/WalK/GraS-like"/>
</dbReference>
<sequence>MPEKFKNDADLALLFSAVEKSYEDYDDKIAMIQRATTISAQELKAANLELAAEAKEQNKTLEALEKAINSLNINLGNTENVVNTGSNIVSAQMLAKHISKQAEHIAMVTVEKDKLVKDLEEQNKSLNNYAHVVSHDLKSPMRNINTLMSWIVEEEKHKFAEDSLNNCSLISQNLIKMDNLISGILKHATIGANEETKSNVDLTQLINDIESTIYVPENVTITIEDKLPTIHIDKYRLDQLFMNLLTNAVKATEHLNKGIISISYKEDDKFWRFAVKDNGKGIPAKYQSKIFEMFKKLDNDVESNGIGLALVEKIVNFYEGEICLESKENEGTTFYFTIKKEQNGTA</sequence>
<keyword evidence="3" id="KW-0808">Transferase</keyword>
<dbReference type="PANTHER" id="PTHR42878">
    <property type="entry name" value="TWO-COMPONENT HISTIDINE KINASE"/>
    <property type="match status" value="1"/>
</dbReference>
<dbReference type="SMART" id="SM00387">
    <property type="entry name" value="HATPase_c"/>
    <property type="match status" value="1"/>
</dbReference>
<dbReference type="InterPro" id="IPR036097">
    <property type="entry name" value="HisK_dim/P_sf"/>
</dbReference>
<reference evidence="8" key="1">
    <citation type="submission" date="2016-11" db="EMBL/GenBank/DDBJ databases">
        <authorList>
            <person name="Varghese N."/>
            <person name="Submissions S."/>
        </authorList>
    </citation>
    <scope>NUCLEOTIDE SEQUENCE [LARGE SCALE GENOMIC DNA]</scope>
    <source>
        <strain evidence="8">DSM 24786</strain>
    </source>
</reference>
<dbReference type="GO" id="GO:0007234">
    <property type="term" value="P:osmosensory signaling via phosphorelay pathway"/>
    <property type="evidence" value="ECO:0007669"/>
    <property type="project" value="TreeGrafter"/>
</dbReference>
<dbReference type="Gene3D" id="3.30.565.10">
    <property type="entry name" value="Histidine kinase-like ATPase, C-terminal domain"/>
    <property type="match status" value="1"/>
</dbReference>
<gene>
    <name evidence="7" type="ORF">SAMN05660313_02324</name>
</gene>
<dbReference type="InterPro" id="IPR003594">
    <property type="entry name" value="HATPase_dom"/>
</dbReference>